<dbReference type="AlphaFoldDB" id="A0A6H5IMR1"/>
<evidence type="ECO:0000256" key="1">
    <source>
        <dbReference type="SAM" id="MobiDB-lite"/>
    </source>
</evidence>
<keyword evidence="3" id="KW-1185">Reference proteome</keyword>
<accession>A0A6H5IMR1</accession>
<sequence>MKKYINAIKQVDSTDQALTSNLVQSGLVHVNDNLRILMEEFHSITTQPQIKTVTVTTKEKQIEPQLLQPKSIEQQVTKHVIQQPQQITNPIPVENGNEIMLTFDSTDELLLVKEEPEVMEAQDVTLIPDLLEDSPPPPGKKRRLEGLTYEQKAYRK</sequence>
<dbReference type="Proteomes" id="UP000479190">
    <property type="component" value="Unassembled WGS sequence"/>
</dbReference>
<organism evidence="2 3">
    <name type="scientific">Trichogramma brassicae</name>
    <dbReference type="NCBI Taxonomy" id="86971"/>
    <lineage>
        <taxon>Eukaryota</taxon>
        <taxon>Metazoa</taxon>
        <taxon>Ecdysozoa</taxon>
        <taxon>Arthropoda</taxon>
        <taxon>Hexapoda</taxon>
        <taxon>Insecta</taxon>
        <taxon>Pterygota</taxon>
        <taxon>Neoptera</taxon>
        <taxon>Endopterygota</taxon>
        <taxon>Hymenoptera</taxon>
        <taxon>Apocrita</taxon>
        <taxon>Proctotrupomorpha</taxon>
        <taxon>Chalcidoidea</taxon>
        <taxon>Trichogrammatidae</taxon>
        <taxon>Trichogramma</taxon>
    </lineage>
</organism>
<dbReference type="OrthoDB" id="446293at2759"/>
<gene>
    <name evidence="2" type="ORF">TBRA_LOCUS7749</name>
</gene>
<reference evidence="2 3" key="1">
    <citation type="submission" date="2020-02" db="EMBL/GenBank/DDBJ databases">
        <authorList>
            <person name="Ferguson B K."/>
        </authorList>
    </citation>
    <scope>NUCLEOTIDE SEQUENCE [LARGE SCALE GENOMIC DNA]</scope>
</reference>
<proteinExistence type="predicted"/>
<name>A0A6H5IMR1_9HYME</name>
<dbReference type="EMBL" id="CADCXV010000802">
    <property type="protein sequence ID" value="CAB0035866.1"/>
    <property type="molecule type" value="Genomic_DNA"/>
</dbReference>
<feature type="region of interest" description="Disordered" evidence="1">
    <location>
        <begin position="129"/>
        <end position="156"/>
    </location>
</feature>
<protein>
    <submittedName>
        <fullName evidence="2">Uncharacterized protein</fullName>
    </submittedName>
</protein>
<evidence type="ECO:0000313" key="3">
    <source>
        <dbReference type="Proteomes" id="UP000479190"/>
    </source>
</evidence>
<evidence type="ECO:0000313" key="2">
    <source>
        <dbReference type="EMBL" id="CAB0035866.1"/>
    </source>
</evidence>